<comment type="caution">
    <text evidence="2">The sequence shown here is derived from an EMBL/GenBank/DDBJ whole genome shotgun (WGS) entry which is preliminary data.</text>
</comment>
<feature type="region of interest" description="Disordered" evidence="1">
    <location>
        <begin position="1"/>
        <end position="27"/>
    </location>
</feature>
<accession>A0A5B7JFL1</accession>
<keyword evidence="3" id="KW-1185">Reference proteome</keyword>
<reference evidence="2 3" key="1">
    <citation type="submission" date="2019-05" db="EMBL/GenBank/DDBJ databases">
        <title>Another draft genome of Portunus trituberculatus and its Hox gene families provides insights of decapod evolution.</title>
        <authorList>
            <person name="Jeong J.-H."/>
            <person name="Song I."/>
            <person name="Kim S."/>
            <person name="Choi T."/>
            <person name="Kim D."/>
            <person name="Ryu S."/>
            <person name="Kim W."/>
        </authorList>
    </citation>
    <scope>NUCLEOTIDE SEQUENCE [LARGE SCALE GENOMIC DNA]</scope>
    <source>
        <tissue evidence="2">Muscle</tissue>
    </source>
</reference>
<organism evidence="2 3">
    <name type="scientific">Portunus trituberculatus</name>
    <name type="common">Swimming crab</name>
    <name type="synonym">Neptunus trituberculatus</name>
    <dbReference type="NCBI Taxonomy" id="210409"/>
    <lineage>
        <taxon>Eukaryota</taxon>
        <taxon>Metazoa</taxon>
        <taxon>Ecdysozoa</taxon>
        <taxon>Arthropoda</taxon>
        <taxon>Crustacea</taxon>
        <taxon>Multicrustacea</taxon>
        <taxon>Malacostraca</taxon>
        <taxon>Eumalacostraca</taxon>
        <taxon>Eucarida</taxon>
        <taxon>Decapoda</taxon>
        <taxon>Pleocyemata</taxon>
        <taxon>Brachyura</taxon>
        <taxon>Eubrachyura</taxon>
        <taxon>Portunoidea</taxon>
        <taxon>Portunidae</taxon>
        <taxon>Portuninae</taxon>
        <taxon>Portunus</taxon>
    </lineage>
</organism>
<proteinExistence type="predicted"/>
<evidence type="ECO:0000313" key="3">
    <source>
        <dbReference type="Proteomes" id="UP000324222"/>
    </source>
</evidence>
<dbReference type="Proteomes" id="UP000324222">
    <property type="component" value="Unassembled WGS sequence"/>
</dbReference>
<sequence length="100" mass="11633">MTETNTPLSMNQSPRRPTRYVSPKRHSSGWCEGRFRFVRARQSKFPGESQRYKRVFTSSHFRYTRTGEEERTCGPILPILGSDSPPNKENCIPRFFSECG</sequence>
<evidence type="ECO:0000313" key="2">
    <source>
        <dbReference type="EMBL" id="MPC93375.1"/>
    </source>
</evidence>
<name>A0A5B7JFL1_PORTR</name>
<evidence type="ECO:0000256" key="1">
    <source>
        <dbReference type="SAM" id="MobiDB-lite"/>
    </source>
</evidence>
<protein>
    <submittedName>
        <fullName evidence="2">Uncharacterized protein</fullName>
    </submittedName>
</protein>
<feature type="compositionally biased region" description="Basic residues" evidence="1">
    <location>
        <begin position="16"/>
        <end position="27"/>
    </location>
</feature>
<gene>
    <name evidence="2" type="ORF">E2C01_088501</name>
</gene>
<dbReference type="EMBL" id="VSRR010094688">
    <property type="protein sequence ID" value="MPC93375.1"/>
    <property type="molecule type" value="Genomic_DNA"/>
</dbReference>
<dbReference type="AlphaFoldDB" id="A0A5B7JFL1"/>
<feature type="compositionally biased region" description="Polar residues" evidence="1">
    <location>
        <begin position="1"/>
        <end position="15"/>
    </location>
</feature>